<keyword evidence="1" id="KW-0812">Transmembrane</keyword>
<keyword evidence="1" id="KW-0472">Membrane</keyword>
<proteinExistence type="predicted"/>
<dbReference type="AlphaFoldDB" id="A0A366DQA3"/>
<name>A0A366DQA3_9BACI</name>
<dbReference type="Proteomes" id="UP000252254">
    <property type="component" value="Unassembled WGS sequence"/>
</dbReference>
<keyword evidence="1" id="KW-1133">Transmembrane helix</keyword>
<dbReference type="EMBL" id="QNRI01000015">
    <property type="protein sequence ID" value="RBO92271.1"/>
    <property type="molecule type" value="Genomic_DNA"/>
</dbReference>
<protein>
    <submittedName>
        <fullName evidence="2">Uncharacterized protein</fullName>
    </submittedName>
</protein>
<evidence type="ECO:0000313" key="3">
    <source>
        <dbReference type="Proteomes" id="UP000252254"/>
    </source>
</evidence>
<reference evidence="2 3" key="1">
    <citation type="submission" date="2018-06" db="EMBL/GenBank/DDBJ databases">
        <title>Genomic Encyclopedia of Type Strains, Phase IV (KMG-IV): sequencing the most valuable type-strain genomes for metagenomic binning, comparative biology and taxonomic classification.</title>
        <authorList>
            <person name="Goeker M."/>
        </authorList>
    </citation>
    <scope>NUCLEOTIDE SEQUENCE [LARGE SCALE GENOMIC DNA]</scope>
    <source>
        <strain evidence="2 3">DSM 15140</strain>
    </source>
</reference>
<comment type="caution">
    <text evidence="2">The sequence shown here is derived from an EMBL/GenBank/DDBJ whole genome shotgun (WGS) entry which is preliminary data.</text>
</comment>
<evidence type="ECO:0000256" key="1">
    <source>
        <dbReference type="SAM" id="Phobius"/>
    </source>
</evidence>
<dbReference type="STRING" id="200904.GCA_900168775_02145"/>
<gene>
    <name evidence="2" type="ORF">DES48_1159</name>
</gene>
<accession>A0A366DQA3</accession>
<sequence>MTSNTANKNYKLEYENSNLRQEIQRRDKKERIYQLLITGISFLGALSAIAFIVSVVVR</sequence>
<keyword evidence="3" id="KW-1185">Reference proteome</keyword>
<dbReference type="RefSeq" id="WP_170126236.1">
    <property type="nucleotide sequence ID" value="NZ_BAABQN010000018.1"/>
</dbReference>
<feature type="transmembrane region" description="Helical" evidence="1">
    <location>
        <begin position="35"/>
        <end position="57"/>
    </location>
</feature>
<organism evidence="2 3">
    <name type="scientific">Paraliobacillus ryukyuensis</name>
    <dbReference type="NCBI Taxonomy" id="200904"/>
    <lineage>
        <taxon>Bacteria</taxon>
        <taxon>Bacillati</taxon>
        <taxon>Bacillota</taxon>
        <taxon>Bacilli</taxon>
        <taxon>Bacillales</taxon>
        <taxon>Bacillaceae</taxon>
        <taxon>Paraliobacillus</taxon>
    </lineage>
</organism>
<evidence type="ECO:0000313" key="2">
    <source>
        <dbReference type="EMBL" id="RBO92271.1"/>
    </source>
</evidence>